<dbReference type="HOGENOM" id="CLU_1748716_0_0_9"/>
<keyword evidence="1" id="KW-0614">Plasmid</keyword>
<evidence type="ECO:0000313" key="2">
    <source>
        <dbReference type="Proteomes" id="UP000005439"/>
    </source>
</evidence>
<evidence type="ECO:0000313" key="1">
    <source>
        <dbReference type="EMBL" id="AEW07007.1"/>
    </source>
</evidence>
<dbReference type="AlphaFoldDB" id="G8U1S9"/>
<reference evidence="2" key="1">
    <citation type="submission" date="2011-12" db="EMBL/GenBank/DDBJ databases">
        <title>The complete genome of plasmid of Sulfobacillus acidophilus DSM 10332.</title>
        <authorList>
            <person name="Lucas S."/>
            <person name="Han J."/>
            <person name="Lapidus A."/>
            <person name="Bruce D."/>
            <person name="Goodwin L."/>
            <person name="Pitluck S."/>
            <person name="Peters L."/>
            <person name="Kyrpides N."/>
            <person name="Mavromatis K."/>
            <person name="Ivanova N."/>
            <person name="Mikhailova N."/>
            <person name="Chertkov O."/>
            <person name="Saunders E."/>
            <person name="Detter J.C."/>
            <person name="Tapia R."/>
            <person name="Han C."/>
            <person name="Land M."/>
            <person name="Hauser L."/>
            <person name="Markowitz V."/>
            <person name="Cheng J.-F."/>
            <person name="Hugenholtz P."/>
            <person name="Woyke T."/>
            <person name="Wu D."/>
            <person name="Pukall R."/>
            <person name="Gehrich-Schroeter G."/>
            <person name="Schneider S."/>
            <person name="Klenk H.-P."/>
            <person name="Eisen J.A."/>
        </authorList>
    </citation>
    <scope>NUCLEOTIDE SEQUENCE [LARGE SCALE GENOMIC DNA]</scope>
    <source>
        <strain evidence="2">ATCC 700253 / DSM 10332 / NAL</strain>
        <plasmid evidence="2">pSULAd1</plasmid>
    </source>
</reference>
<reference evidence="1 2" key="2">
    <citation type="journal article" date="2012" name="Stand. Genomic Sci.">
        <title>Complete genome sequence of the moderately thermophilic mineral-sulfide-oxidizing firmicute Sulfobacillus acidophilus type strain (NAL(T)).</title>
        <authorList>
            <person name="Anderson I."/>
            <person name="Chertkov O."/>
            <person name="Chen A."/>
            <person name="Saunders E."/>
            <person name="Lapidus A."/>
            <person name="Nolan M."/>
            <person name="Lucas S."/>
            <person name="Hammon N."/>
            <person name="Deshpande S."/>
            <person name="Cheng J.F."/>
            <person name="Han C."/>
            <person name="Tapia R."/>
            <person name="Goodwin L.A."/>
            <person name="Pitluck S."/>
            <person name="Liolios K."/>
            <person name="Pagani I."/>
            <person name="Ivanova N."/>
            <person name="Mikhailova N."/>
            <person name="Pati A."/>
            <person name="Palaniappan K."/>
            <person name="Land M."/>
            <person name="Pan C."/>
            <person name="Rohde M."/>
            <person name="Pukall R."/>
            <person name="Goker M."/>
            <person name="Detter J.C."/>
            <person name="Woyke T."/>
            <person name="Bristow J."/>
            <person name="Eisen J.A."/>
            <person name="Markowitz V."/>
            <person name="Hugenholtz P."/>
            <person name="Kyrpides N.C."/>
            <person name="Klenk H.P."/>
            <person name="Mavromatis K."/>
        </authorList>
    </citation>
    <scope>NUCLEOTIDE SEQUENCE [LARGE SCALE GENOMIC DNA]</scope>
    <source>
        <strain evidence="2">ATCC 700253 / DSM 10332 / NAL</strain>
        <plasmid evidence="2">pSULAd1</plasmid>
    </source>
</reference>
<sequence length="165" mass="18825">MRVELTRTGWLIFYEDVQRYIPTEAVRAEVKQGELRLSAARESQVGVLLLQRDTGQDRCRLLVSQVIPGDTKPGIGRAEWDESVSALRIPLGTFGRWGYPDEALFAEVTVEAEDGQWVIYATVYFSDGARVHRVGRYFTEKKAQMAARIIYGSINRDRENLLEGW</sequence>
<geneLocation type="plasmid" evidence="2">
    <name>pSULAd1</name>
</geneLocation>
<dbReference type="Proteomes" id="UP000005439">
    <property type="component" value="Plasmid unnamed"/>
</dbReference>
<accession>G8U1S9</accession>
<protein>
    <submittedName>
        <fullName evidence="1">Uncharacterized protein</fullName>
    </submittedName>
</protein>
<dbReference type="KEGG" id="sap:Sulac_3577"/>
<keyword evidence="2" id="KW-1185">Reference proteome</keyword>
<dbReference type="PATRIC" id="fig|679936.5.peg.3694"/>
<gene>
    <name evidence="1" type="ordered locus">Sulac_3577</name>
</gene>
<name>G8U1S9_SULAD</name>
<dbReference type="EMBL" id="CP003180">
    <property type="protein sequence ID" value="AEW07007.1"/>
    <property type="molecule type" value="Genomic_DNA"/>
</dbReference>
<organism evidence="1 2">
    <name type="scientific">Sulfobacillus acidophilus (strain ATCC 700253 / DSM 10332 / NAL)</name>
    <dbReference type="NCBI Taxonomy" id="679936"/>
    <lineage>
        <taxon>Bacteria</taxon>
        <taxon>Bacillati</taxon>
        <taxon>Bacillota</taxon>
        <taxon>Clostridia</taxon>
        <taxon>Eubacteriales</taxon>
        <taxon>Clostridiales Family XVII. Incertae Sedis</taxon>
        <taxon>Sulfobacillus</taxon>
    </lineage>
</organism>
<proteinExistence type="predicted"/>